<proteinExistence type="predicted"/>
<evidence type="ECO:0000313" key="1">
    <source>
        <dbReference type="EMBL" id="JAH61170.1"/>
    </source>
</evidence>
<sequence>MLFALIWEF</sequence>
<dbReference type="EMBL" id="GBXM01047407">
    <property type="protein sequence ID" value="JAH61170.1"/>
    <property type="molecule type" value="Transcribed_RNA"/>
</dbReference>
<name>A0A0E9U7L7_ANGAN</name>
<organism evidence="1">
    <name type="scientific">Anguilla anguilla</name>
    <name type="common">European freshwater eel</name>
    <name type="synonym">Muraena anguilla</name>
    <dbReference type="NCBI Taxonomy" id="7936"/>
    <lineage>
        <taxon>Eukaryota</taxon>
        <taxon>Metazoa</taxon>
        <taxon>Chordata</taxon>
        <taxon>Craniata</taxon>
        <taxon>Vertebrata</taxon>
        <taxon>Euteleostomi</taxon>
        <taxon>Actinopterygii</taxon>
        <taxon>Neopterygii</taxon>
        <taxon>Teleostei</taxon>
        <taxon>Anguilliformes</taxon>
        <taxon>Anguillidae</taxon>
        <taxon>Anguilla</taxon>
    </lineage>
</organism>
<reference evidence="1" key="2">
    <citation type="journal article" date="2015" name="Fish Shellfish Immunol.">
        <title>Early steps in the European eel (Anguilla anguilla)-Vibrio vulnificus interaction in the gills: Role of the RtxA13 toxin.</title>
        <authorList>
            <person name="Callol A."/>
            <person name="Pajuelo D."/>
            <person name="Ebbesson L."/>
            <person name="Teles M."/>
            <person name="MacKenzie S."/>
            <person name="Amaro C."/>
        </authorList>
    </citation>
    <scope>NUCLEOTIDE SEQUENCE</scope>
</reference>
<protein>
    <submittedName>
        <fullName evidence="1">Uncharacterized protein</fullName>
    </submittedName>
</protein>
<accession>A0A0E9U7L7</accession>
<reference evidence="1" key="1">
    <citation type="submission" date="2014-11" db="EMBL/GenBank/DDBJ databases">
        <authorList>
            <person name="Amaro Gonzalez C."/>
        </authorList>
    </citation>
    <scope>NUCLEOTIDE SEQUENCE</scope>
</reference>